<dbReference type="OrthoDB" id="8191639at2759"/>
<reference evidence="7 8" key="1">
    <citation type="journal article" date="2014" name="PLoS ONE">
        <title>De novo Genome Assembly of the Fungal Plant Pathogen Pyrenophora semeniperda.</title>
        <authorList>
            <person name="Soliai M.M."/>
            <person name="Meyer S.E."/>
            <person name="Udall J.A."/>
            <person name="Elzinga D.E."/>
            <person name="Hermansen R.A."/>
            <person name="Bodily P.M."/>
            <person name="Hart A.A."/>
            <person name="Coleman C.E."/>
        </authorList>
    </citation>
    <scope>NUCLEOTIDE SEQUENCE [LARGE SCALE GENOMIC DNA]</scope>
    <source>
        <strain evidence="7 8">CCB06</strain>
        <tissue evidence="7">Mycelium</tissue>
    </source>
</reference>
<evidence type="ECO:0000313" key="7">
    <source>
        <dbReference type="EMBL" id="RMZ71227.1"/>
    </source>
</evidence>
<dbReference type="GO" id="GO:0006364">
    <property type="term" value="P:rRNA processing"/>
    <property type="evidence" value="ECO:0007669"/>
    <property type="project" value="UniProtKB-KW"/>
</dbReference>
<evidence type="ECO:0000256" key="3">
    <source>
        <dbReference type="ARBA" id="ARBA00022801"/>
    </source>
</evidence>
<dbReference type="InterPro" id="IPR013520">
    <property type="entry name" value="Ribonucl_H"/>
</dbReference>
<dbReference type="GO" id="GO:0005634">
    <property type="term" value="C:nucleus"/>
    <property type="evidence" value="ECO:0007669"/>
    <property type="project" value="TreeGrafter"/>
</dbReference>
<dbReference type="PANTHER" id="PTHR12801">
    <property type="entry name" value="RNA EXONUCLEASE REXO1 / RECO3 FAMILY MEMBER-RELATED"/>
    <property type="match status" value="1"/>
</dbReference>
<keyword evidence="8" id="KW-1185">Reference proteome</keyword>
<gene>
    <name evidence="7" type="ORF">GMOD_00005751</name>
</gene>
<proteinExistence type="predicted"/>
<evidence type="ECO:0000256" key="5">
    <source>
        <dbReference type="ARBA" id="ARBA00025599"/>
    </source>
</evidence>
<feature type="domain" description="Exonuclease" evidence="6">
    <location>
        <begin position="12"/>
        <end position="196"/>
    </location>
</feature>
<dbReference type="SUPFAM" id="SSF53098">
    <property type="entry name" value="Ribonuclease H-like"/>
    <property type="match status" value="1"/>
</dbReference>
<keyword evidence="2" id="KW-0540">Nuclease</keyword>
<dbReference type="InterPro" id="IPR036397">
    <property type="entry name" value="RNaseH_sf"/>
</dbReference>
<dbReference type="Proteomes" id="UP000265663">
    <property type="component" value="Unassembled WGS sequence"/>
</dbReference>
<dbReference type="SMART" id="SM00479">
    <property type="entry name" value="EXOIII"/>
    <property type="match status" value="1"/>
</dbReference>
<organism evidence="7 8">
    <name type="scientific">Pyrenophora seminiperda CCB06</name>
    <dbReference type="NCBI Taxonomy" id="1302712"/>
    <lineage>
        <taxon>Eukaryota</taxon>
        <taxon>Fungi</taxon>
        <taxon>Dikarya</taxon>
        <taxon>Ascomycota</taxon>
        <taxon>Pezizomycotina</taxon>
        <taxon>Dothideomycetes</taxon>
        <taxon>Pleosporomycetidae</taxon>
        <taxon>Pleosporales</taxon>
        <taxon>Pleosporineae</taxon>
        <taxon>Pleosporaceae</taxon>
        <taxon>Pyrenophora</taxon>
    </lineage>
</organism>
<protein>
    <recommendedName>
        <fullName evidence="6">Exonuclease domain-containing protein</fullName>
    </recommendedName>
</protein>
<keyword evidence="4" id="KW-0269">Exonuclease</keyword>
<evidence type="ECO:0000259" key="6">
    <source>
        <dbReference type="SMART" id="SM00479"/>
    </source>
</evidence>
<evidence type="ECO:0000256" key="1">
    <source>
        <dbReference type="ARBA" id="ARBA00022552"/>
    </source>
</evidence>
<name>A0A3M7M9R8_9PLEO</name>
<dbReference type="GO" id="GO:0004527">
    <property type="term" value="F:exonuclease activity"/>
    <property type="evidence" value="ECO:0007669"/>
    <property type="project" value="UniProtKB-KW"/>
</dbReference>
<dbReference type="AlphaFoldDB" id="A0A3M7M9R8"/>
<dbReference type="PANTHER" id="PTHR12801:SF45">
    <property type="entry name" value="RNA EXONUCLEASE 4"/>
    <property type="match status" value="1"/>
</dbReference>
<keyword evidence="3" id="KW-0378">Hydrolase</keyword>
<dbReference type="Gene3D" id="3.30.420.10">
    <property type="entry name" value="Ribonuclease H-like superfamily/Ribonuclease H"/>
    <property type="match status" value="1"/>
</dbReference>
<evidence type="ECO:0000313" key="8">
    <source>
        <dbReference type="Proteomes" id="UP000265663"/>
    </source>
</evidence>
<dbReference type="EMBL" id="KE747826">
    <property type="protein sequence ID" value="RMZ71227.1"/>
    <property type="molecule type" value="Genomic_DNA"/>
</dbReference>
<evidence type="ECO:0000256" key="4">
    <source>
        <dbReference type="ARBA" id="ARBA00022839"/>
    </source>
</evidence>
<accession>A0A3M7M9R8</accession>
<dbReference type="InterPro" id="IPR012337">
    <property type="entry name" value="RNaseH-like_sf"/>
</dbReference>
<sequence>MHTTPRHDVLTEKIAIDCEFMRSNIGQVLGRVSVVNYEGETIFDTFVCYPKPINITNTGEEFSGINWDDINPKNGAQPFSEVQTQLVDLLRDRIVIGHDIQKDLKAISMDLPGHIQQLQGTGRWPTPITFSMNVRDTQKYSGYRQYANRGAHQGPSLKNLALNVLGRRIKQGGVSSVEDAVATMEAYRNAEAGIDREQGK</sequence>
<dbReference type="GO" id="GO:0003676">
    <property type="term" value="F:nucleic acid binding"/>
    <property type="evidence" value="ECO:0007669"/>
    <property type="project" value="InterPro"/>
</dbReference>
<dbReference type="InterPro" id="IPR047021">
    <property type="entry name" value="REXO1/3/4-like"/>
</dbReference>
<keyword evidence="1" id="KW-0698">rRNA processing</keyword>
<comment type="function">
    <text evidence="5">Exoribonuclease involved in ribosome biosynthesis. Involved in the processing of ITS1, the internal transcribed spacer localized between the 18S and 5.8S rRNAs.</text>
</comment>
<evidence type="ECO:0000256" key="2">
    <source>
        <dbReference type="ARBA" id="ARBA00022722"/>
    </source>
</evidence>